<sequence length="182" mass="21351">MNKLFWIDMEMTGLDPDENRILEIAILITDHKLDIIDRFHAVIRTPKAILDGMDEWNTRTHTSNGLVKEAVNGRFIQEVEIDLLNLADKHFANKQIFLCGSSLSLDRMFIEKFMPSFAKKLHYRIVDVSSWKAIFQTFLDLRFHKQDAHRAMNDIEESLRELKLYLSYIDSDKLPEVLNLNL</sequence>
<organism evidence="6 7">
    <name type="scientific">Lentisphaera araneosa HTCC2155</name>
    <dbReference type="NCBI Taxonomy" id="313628"/>
    <lineage>
        <taxon>Bacteria</taxon>
        <taxon>Pseudomonadati</taxon>
        <taxon>Lentisphaerota</taxon>
        <taxon>Lentisphaeria</taxon>
        <taxon>Lentisphaerales</taxon>
        <taxon>Lentisphaeraceae</taxon>
        <taxon>Lentisphaera</taxon>
    </lineage>
</organism>
<dbReference type="STRING" id="313628.LNTAR_16232"/>
<evidence type="ECO:0000256" key="4">
    <source>
        <dbReference type="ARBA" id="ARBA00022839"/>
    </source>
</evidence>
<reference evidence="6 7" key="1">
    <citation type="journal article" date="2010" name="J. Bacteriol.">
        <title>Genome sequence of Lentisphaera araneosa HTCC2155T, the type species of the order Lentisphaerales in the phylum Lentisphaerae.</title>
        <authorList>
            <person name="Thrash J.C."/>
            <person name="Cho J.C."/>
            <person name="Vergin K.L."/>
            <person name="Morris R.M."/>
            <person name="Giovannoni S.J."/>
        </authorList>
    </citation>
    <scope>NUCLEOTIDE SEQUENCE [LARGE SCALE GENOMIC DNA]</scope>
    <source>
        <strain evidence="6 7">HTCC2155</strain>
    </source>
</reference>
<dbReference type="GO" id="GO:0006259">
    <property type="term" value="P:DNA metabolic process"/>
    <property type="evidence" value="ECO:0007669"/>
    <property type="project" value="UniProtKB-ARBA"/>
</dbReference>
<keyword evidence="3 6" id="KW-0378">Hydrolase</keyword>
<evidence type="ECO:0000313" key="7">
    <source>
        <dbReference type="Proteomes" id="UP000004947"/>
    </source>
</evidence>
<evidence type="ECO:0000256" key="2">
    <source>
        <dbReference type="ARBA" id="ARBA00022722"/>
    </source>
</evidence>
<dbReference type="SMART" id="SM00479">
    <property type="entry name" value="EXOIII"/>
    <property type="match status" value="1"/>
</dbReference>
<dbReference type="InterPro" id="IPR012337">
    <property type="entry name" value="RNaseH-like_sf"/>
</dbReference>
<keyword evidence="2" id="KW-0540">Nuclease</keyword>
<evidence type="ECO:0000313" key="6">
    <source>
        <dbReference type="EMBL" id="EDM27234.1"/>
    </source>
</evidence>
<accession>A6DMP4</accession>
<proteinExistence type="inferred from homology"/>
<dbReference type="OrthoDB" id="9801329at2"/>
<dbReference type="InterPro" id="IPR022894">
    <property type="entry name" value="Oligoribonuclease"/>
</dbReference>
<dbReference type="eggNOG" id="COG1949">
    <property type="taxonomic scope" value="Bacteria"/>
</dbReference>
<dbReference type="RefSeq" id="WP_007279141.1">
    <property type="nucleotide sequence ID" value="NZ_ABCK01000011.1"/>
</dbReference>
<dbReference type="EMBL" id="ABCK01000011">
    <property type="protein sequence ID" value="EDM27234.1"/>
    <property type="molecule type" value="Genomic_DNA"/>
</dbReference>
<evidence type="ECO:0000259" key="5">
    <source>
        <dbReference type="SMART" id="SM00479"/>
    </source>
</evidence>
<dbReference type="GO" id="GO:0000175">
    <property type="term" value="F:3'-5'-RNA exonuclease activity"/>
    <property type="evidence" value="ECO:0007669"/>
    <property type="project" value="InterPro"/>
</dbReference>
<dbReference type="NCBIfam" id="NF003765">
    <property type="entry name" value="PRK05359.1"/>
    <property type="match status" value="1"/>
</dbReference>
<dbReference type="GO" id="GO:0003676">
    <property type="term" value="F:nucleic acid binding"/>
    <property type="evidence" value="ECO:0007669"/>
    <property type="project" value="InterPro"/>
</dbReference>
<gene>
    <name evidence="6" type="ORF">LNTAR_16232</name>
</gene>
<evidence type="ECO:0000256" key="3">
    <source>
        <dbReference type="ARBA" id="ARBA00022801"/>
    </source>
</evidence>
<feature type="domain" description="Exonuclease" evidence="5">
    <location>
        <begin position="3"/>
        <end position="171"/>
    </location>
</feature>
<comment type="caution">
    <text evidence="6">The sequence shown here is derived from an EMBL/GenBank/DDBJ whole genome shotgun (WGS) entry which is preliminary data.</text>
</comment>
<dbReference type="EC" id="3.1.-.-" evidence="6"/>
<evidence type="ECO:0000256" key="1">
    <source>
        <dbReference type="ARBA" id="ARBA00009921"/>
    </source>
</evidence>
<name>A6DMP4_9BACT</name>
<dbReference type="InterPro" id="IPR013520">
    <property type="entry name" value="Ribonucl_H"/>
</dbReference>
<keyword evidence="4" id="KW-0269">Exonuclease</keyword>
<dbReference type="PANTHER" id="PTHR11046">
    <property type="entry name" value="OLIGORIBONUCLEASE, MITOCHONDRIAL"/>
    <property type="match status" value="1"/>
</dbReference>
<keyword evidence="7" id="KW-1185">Reference proteome</keyword>
<dbReference type="SUPFAM" id="SSF53098">
    <property type="entry name" value="Ribonuclease H-like"/>
    <property type="match status" value="1"/>
</dbReference>
<dbReference type="PANTHER" id="PTHR11046:SF0">
    <property type="entry name" value="OLIGORIBONUCLEASE, MITOCHONDRIAL"/>
    <property type="match status" value="1"/>
</dbReference>
<dbReference type="Gene3D" id="3.30.420.10">
    <property type="entry name" value="Ribonuclease H-like superfamily/Ribonuclease H"/>
    <property type="match status" value="1"/>
</dbReference>
<dbReference type="InterPro" id="IPR036397">
    <property type="entry name" value="RNaseH_sf"/>
</dbReference>
<protein>
    <submittedName>
        <fullName evidence="6">Oligoribonuclease</fullName>
        <ecNumber evidence="6">3.1.-.-</ecNumber>
    </submittedName>
</protein>
<dbReference type="Proteomes" id="UP000004947">
    <property type="component" value="Unassembled WGS sequence"/>
</dbReference>
<comment type="similarity">
    <text evidence="1">Belongs to the oligoribonuclease family.</text>
</comment>
<dbReference type="AlphaFoldDB" id="A6DMP4"/>
<dbReference type="CDD" id="cd06135">
    <property type="entry name" value="Orn"/>
    <property type="match status" value="1"/>
</dbReference>
<dbReference type="Pfam" id="PF00929">
    <property type="entry name" value="RNase_T"/>
    <property type="match status" value="1"/>
</dbReference>